<dbReference type="PROSITE" id="PS51318">
    <property type="entry name" value="TAT"/>
    <property type="match status" value="1"/>
</dbReference>
<proteinExistence type="predicted"/>
<evidence type="ECO:0008006" key="3">
    <source>
        <dbReference type="Google" id="ProtNLM"/>
    </source>
</evidence>
<dbReference type="Proteomes" id="UP000232638">
    <property type="component" value="Chromosome"/>
</dbReference>
<dbReference type="PANTHER" id="PTHR43737:SF1">
    <property type="entry name" value="DUF1501 DOMAIN-CONTAINING PROTEIN"/>
    <property type="match status" value="1"/>
</dbReference>
<organism evidence="1 2">
    <name type="scientific">Candidatus Thiodictyon syntrophicum</name>
    <dbReference type="NCBI Taxonomy" id="1166950"/>
    <lineage>
        <taxon>Bacteria</taxon>
        <taxon>Pseudomonadati</taxon>
        <taxon>Pseudomonadota</taxon>
        <taxon>Gammaproteobacteria</taxon>
        <taxon>Chromatiales</taxon>
        <taxon>Chromatiaceae</taxon>
        <taxon>Thiodictyon</taxon>
    </lineage>
</organism>
<sequence>MTSLINASRRRFLEQLGSIGGVAGLGGAGYTLGLLDWSRVAAAAELPSDYKAMVCIFLFGGNDSYNCVIPADTAGYDTYALARRGLAVPRAALLPLTDPAHQDPLGRGFGLNPAMSALHGIFETERRLAVTFNVGPLVAPLTKAQLRDGSVPRPPSLESHSDQQFQTQTCGIFEQEPGYTGWHGRAADLFEAANGGLSTFANVSLAGGNFIQVGQSVRPYTVDNQGNLDLPVSRYAGGDLEARLRRGVLRALYASPHVLARAYGETKERALAGNAALAEALAGTAPPPGFPNSDLGRQLQTVAQVMAVAPTLGIRRQTFFCSMGGFDTHSDQNDSHPGLLRTLAEAMASFHQHAGAAGMAEQVTTFTASEFARTFAMNGNQGTDHAWGGVQFVLGGAVAGGLYGTMPDQTLGGPDDMGNQGRFIPTTAVDQVAATLALWFGVGTDGLDYVAPNIARFAADDLGFMG</sequence>
<dbReference type="OrthoDB" id="9779968at2"/>
<dbReference type="Pfam" id="PF07394">
    <property type="entry name" value="DUF1501"/>
    <property type="match status" value="1"/>
</dbReference>
<reference evidence="1 2" key="1">
    <citation type="submission" date="2017-03" db="EMBL/GenBank/DDBJ databases">
        <title>Complete genome sequence of Candidatus 'Thiodictyon syntrophicum' sp. nov. strain Cad16T, a photolithoautotroph purple sulfur bacterium isolated from an alpine meromictic lake.</title>
        <authorList>
            <person name="Luedin S.M."/>
            <person name="Pothier J.F."/>
            <person name="Danza F."/>
            <person name="Storelli N."/>
            <person name="Wittwer M."/>
            <person name="Tonolla M."/>
        </authorList>
    </citation>
    <scope>NUCLEOTIDE SEQUENCE [LARGE SCALE GENOMIC DNA]</scope>
    <source>
        <strain evidence="1 2">Cad16T</strain>
    </source>
</reference>
<evidence type="ECO:0000313" key="2">
    <source>
        <dbReference type="Proteomes" id="UP000232638"/>
    </source>
</evidence>
<dbReference type="AlphaFoldDB" id="A0A2K8U930"/>
<dbReference type="InterPro" id="IPR010869">
    <property type="entry name" value="DUF1501"/>
</dbReference>
<dbReference type="InterPro" id="IPR006311">
    <property type="entry name" value="TAT_signal"/>
</dbReference>
<accession>A0A2K8U930</accession>
<dbReference type="EMBL" id="CP020370">
    <property type="protein sequence ID" value="AUB82073.1"/>
    <property type="molecule type" value="Genomic_DNA"/>
</dbReference>
<dbReference type="PANTHER" id="PTHR43737">
    <property type="entry name" value="BLL7424 PROTEIN"/>
    <property type="match status" value="1"/>
</dbReference>
<protein>
    <recommendedName>
        <fullName evidence="3">Tat pathway signal protein</fullName>
    </recommendedName>
</protein>
<dbReference type="RefSeq" id="WP_100919823.1">
    <property type="nucleotide sequence ID" value="NZ_CP020370.1"/>
</dbReference>
<keyword evidence="2" id="KW-1185">Reference proteome</keyword>
<dbReference type="KEGG" id="tsy:THSYN_14700"/>
<name>A0A2K8U930_9GAMM</name>
<evidence type="ECO:0000313" key="1">
    <source>
        <dbReference type="EMBL" id="AUB82073.1"/>
    </source>
</evidence>
<gene>
    <name evidence="1" type="ORF">THSYN_14700</name>
</gene>